<dbReference type="AlphaFoldDB" id="A0A8H5GHZ6"/>
<reference evidence="1 2" key="1">
    <citation type="journal article" date="2020" name="ISME J.">
        <title>Uncovering the hidden diversity of litter-decomposition mechanisms in mushroom-forming fungi.</title>
        <authorList>
            <person name="Floudas D."/>
            <person name="Bentzer J."/>
            <person name="Ahren D."/>
            <person name="Johansson T."/>
            <person name="Persson P."/>
            <person name="Tunlid A."/>
        </authorList>
    </citation>
    <scope>NUCLEOTIDE SEQUENCE [LARGE SCALE GENOMIC DNA]</scope>
    <source>
        <strain evidence="1 2">CBS 291.85</strain>
    </source>
</reference>
<evidence type="ECO:0000313" key="1">
    <source>
        <dbReference type="EMBL" id="KAF5365277.1"/>
    </source>
</evidence>
<organism evidence="1 2">
    <name type="scientific">Tetrapyrgos nigripes</name>
    <dbReference type="NCBI Taxonomy" id="182062"/>
    <lineage>
        <taxon>Eukaryota</taxon>
        <taxon>Fungi</taxon>
        <taxon>Dikarya</taxon>
        <taxon>Basidiomycota</taxon>
        <taxon>Agaricomycotina</taxon>
        <taxon>Agaricomycetes</taxon>
        <taxon>Agaricomycetidae</taxon>
        <taxon>Agaricales</taxon>
        <taxon>Marasmiineae</taxon>
        <taxon>Marasmiaceae</taxon>
        <taxon>Tetrapyrgos</taxon>
    </lineage>
</organism>
<gene>
    <name evidence="1" type="ORF">D9758_005350</name>
</gene>
<accession>A0A8H5GHZ6</accession>
<comment type="caution">
    <text evidence="1">The sequence shown here is derived from an EMBL/GenBank/DDBJ whole genome shotgun (WGS) entry which is preliminary data.</text>
</comment>
<keyword evidence="2" id="KW-1185">Reference proteome</keyword>
<dbReference type="OrthoDB" id="66095at2759"/>
<dbReference type="EMBL" id="JAACJM010000028">
    <property type="protein sequence ID" value="KAF5365277.1"/>
    <property type="molecule type" value="Genomic_DNA"/>
</dbReference>
<name>A0A8H5GHZ6_9AGAR</name>
<dbReference type="Proteomes" id="UP000559256">
    <property type="component" value="Unassembled WGS sequence"/>
</dbReference>
<proteinExistence type="predicted"/>
<protein>
    <submittedName>
        <fullName evidence="1">Uncharacterized protein</fullName>
    </submittedName>
</protein>
<sequence length="342" mass="39504">MCNISQSMYSFSFTIHHMSLLYRTIAIACTRGGCNQVFSWPPVVKQPRRCFRLITSSRKNDRSRLIVVLSSTMFNGLLQAFSNLLPSDDDNASDVESISDYQEIHTPSEDGVEAVREILLEFLPLELVDIILDTAEYWPCVYASQESRIIARNNEPWCYLITPPIPTSQSSNPDEKQRHRRVREIRFRLNSHDQGWGGEPEHQGTYDGSWTWFEALILRPSSPLHRQLVGNDVTEPFTLKSDHLSAMDAEQNGTPPQPKRWHIQTNVTASRATKEHKVIWTEEEKPVSEQRYDMFKGRVRRGHEVVRELEPGDRLAVLARAKFPGWENHVSGVSVEIMYFYW</sequence>
<evidence type="ECO:0000313" key="2">
    <source>
        <dbReference type="Proteomes" id="UP000559256"/>
    </source>
</evidence>